<evidence type="ECO:0000313" key="8">
    <source>
        <dbReference type="EMBL" id="UWP59945.1"/>
    </source>
</evidence>
<evidence type="ECO:0000313" key="9">
    <source>
        <dbReference type="Proteomes" id="UP001060164"/>
    </source>
</evidence>
<feature type="signal peptide" evidence="5">
    <location>
        <begin position="1"/>
        <end position="26"/>
    </location>
</feature>
<dbReference type="SUPFAM" id="SSF54001">
    <property type="entry name" value="Cysteine proteinases"/>
    <property type="match status" value="1"/>
</dbReference>
<evidence type="ECO:0000259" key="7">
    <source>
        <dbReference type="PROSITE" id="PS51935"/>
    </source>
</evidence>
<dbReference type="PANTHER" id="PTHR47053:SF1">
    <property type="entry name" value="MUREIN DD-ENDOPEPTIDASE MEPH-RELATED"/>
    <property type="match status" value="1"/>
</dbReference>
<dbReference type="Gene3D" id="3.90.1720.10">
    <property type="entry name" value="endopeptidase domain like (from Nostoc punctiforme)"/>
    <property type="match status" value="1"/>
</dbReference>
<reference evidence="8" key="1">
    <citation type="journal article" date="2022" name="Cell">
        <title>Design, construction, and in vivo augmentation of a complex gut microbiome.</title>
        <authorList>
            <person name="Cheng A.G."/>
            <person name="Ho P.Y."/>
            <person name="Aranda-Diaz A."/>
            <person name="Jain S."/>
            <person name="Yu F.B."/>
            <person name="Meng X."/>
            <person name="Wang M."/>
            <person name="Iakiviak M."/>
            <person name="Nagashima K."/>
            <person name="Zhao A."/>
            <person name="Murugkar P."/>
            <person name="Patil A."/>
            <person name="Atabakhsh K."/>
            <person name="Weakley A."/>
            <person name="Yan J."/>
            <person name="Brumbaugh A.R."/>
            <person name="Higginbottom S."/>
            <person name="Dimas A."/>
            <person name="Shiver A.L."/>
            <person name="Deutschbauer A."/>
            <person name="Neff N."/>
            <person name="Sonnenburg J.L."/>
            <person name="Huang K.C."/>
            <person name="Fischbach M.A."/>
        </authorList>
    </citation>
    <scope>NUCLEOTIDE SEQUENCE</scope>
    <source>
        <strain evidence="8">DSM 19829</strain>
    </source>
</reference>
<dbReference type="InterPro" id="IPR038765">
    <property type="entry name" value="Papain-like_cys_pep_sf"/>
</dbReference>
<keyword evidence="2" id="KW-0645">Protease</keyword>
<dbReference type="RefSeq" id="WP_049898229.1">
    <property type="nucleotide sequence ID" value="NZ_CABLBR010000020.1"/>
</dbReference>
<sequence length="276" mass="30232">MHKKAWMLSAAVLTVCAAAVSDPLFAATAYAQPESAKVSNTNEKNYGVVNVNTHLNVRSDKGTEFEIIGILPDQAVCYIQSEENGWAFVSSGDVTGYVCMEYLYTEDKAWSLVHEMGEENMPVAVSTAEDTDEYVMQQEREFQETLAATAYGGNLETDQLRQEIVNFAEQFVGNPYVWGGTSLTNGADCSGFVQSVYAQFGITLPRVSKDQALAGTRIDLSQARPGDLIFYARDGEIYHVVMYAGDGQVVHASSSETGIKISDIYYDNVECVVTLL</sequence>
<keyword evidence="9" id="KW-1185">Reference proteome</keyword>
<dbReference type="Proteomes" id="UP001060164">
    <property type="component" value="Chromosome"/>
</dbReference>
<gene>
    <name evidence="8" type="ORF">NQ502_02475</name>
</gene>
<dbReference type="Gene3D" id="2.30.30.40">
    <property type="entry name" value="SH3 Domains"/>
    <property type="match status" value="1"/>
</dbReference>
<feature type="domain" description="NlpC/P60" evidence="7">
    <location>
        <begin position="158"/>
        <end position="276"/>
    </location>
</feature>
<evidence type="ECO:0000256" key="2">
    <source>
        <dbReference type="ARBA" id="ARBA00022670"/>
    </source>
</evidence>
<keyword evidence="4" id="KW-0788">Thiol protease</keyword>
<comment type="similarity">
    <text evidence="1">Belongs to the peptidase C40 family.</text>
</comment>
<keyword evidence="3" id="KW-0378">Hydrolase</keyword>
<organism evidence="8 9">
    <name type="scientific">Ruminococcus gauvreauii</name>
    <dbReference type="NCBI Taxonomy" id="438033"/>
    <lineage>
        <taxon>Bacteria</taxon>
        <taxon>Bacillati</taxon>
        <taxon>Bacillota</taxon>
        <taxon>Clostridia</taxon>
        <taxon>Eubacteriales</taxon>
        <taxon>Oscillospiraceae</taxon>
        <taxon>Ruminococcus</taxon>
    </lineage>
</organism>
<keyword evidence="5" id="KW-0732">Signal</keyword>
<feature type="chain" id="PRO_5047233735" evidence="5">
    <location>
        <begin position="27"/>
        <end position="276"/>
    </location>
</feature>
<feature type="domain" description="SH3b" evidence="6">
    <location>
        <begin position="44"/>
        <end position="107"/>
    </location>
</feature>
<protein>
    <submittedName>
        <fullName evidence="8">C40 family peptidase</fullName>
    </submittedName>
</protein>
<dbReference type="InterPro" id="IPR000064">
    <property type="entry name" value="NLP_P60_dom"/>
</dbReference>
<accession>A0ABY5VJ74</accession>
<evidence type="ECO:0000256" key="5">
    <source>
        <dbReference type="SAM" id="SignalP"/>
    </source>
</evidence>
<proteinExistence type="inferred from homology"/>
<dbReference type="Pfam" id="PF00877">
    <property type="entry name" value="NLPC_P60"/>
    <property type="match status" value="1"/>
</dbReference>
<evidence type="ECO:0000259" key="6">
    <source>
        <dbReference type="PROSITE" id="PS51781"/>
    </source>
</evidence>
<dbReference type="PROSITE" id="PS51935">
    <property type="entry name" value="NLPC_P60"/>
    <property type="match status" value="1"/>
</dbReference>
<dbReference type="EMBL" id="CP102290">
    <property type="protein sequence ID" value="UWP59945.1"/>
    <property type="molecule type" value="Genomic_DNA"/>
</dbReference>
<dbReference type="PANTHER" id="PTHR47053">
    <property type="entry name" value="MUREIN DD-ENDOPEPTIDASE MEPH-RELATED"/>
    <property type="match status" value="1"/>
</dbReference>
<dbReference type="InterPro" id="IPR003646">
    <property type="entry name" value="SH3-like_bac-type"/>
</dbReference>
<dbReference type="PROSITE" id="PS51781">
    <property type="entry name" value="SH3B"/>
    <property type="match status" value="1"/>
</dbReference>
<name>A0ABY5VJ74_9FIRM</name>
<evidence type="ECO:0000256" key="4">
    <source>
        <dbReference type="ARBA" id="ARBA00022807"/>
    </source>
</evidence>
<evidence type="ECO:0000256" key="1">
    <source>
        <dbReference type="ARBA" id="ARBA00007074"/>
    </source>
</evidence>
<dbReference type="InterPro" id="IPR051202">
    <property type="entry name" value="Peptidase_C40"/>
</dbReference>
<evidence type="ECO:0000256" key="3">
    <source>
        <dbReference type="ARBA" id="ARBA00022801"/>
    </source>
</evidence>